<protein>
    <submittedName>
        <fullName evidence="2">Uncharacterized protein</fullName>
    </submittedName>
</protein>
<organism evidence="2 3">
    <name type="scientific">Virgisporangium ochraceum</name>
    <dbReference type="NCBI Taxonomy" id="65505"/>
    <lineage>
        <taxon>Bacteria</taxon>
        <taxon>Bacillati</taxon>
        <taxon>Actinomycetota</taxon>
        <taxon>Actinomycetes</taxon>
        <taxon>Micromonosporales</taxon>
        <taxon>Micromonosporaceae</taxon>
        <taxon>Virgisporangium</taxon>
    </lineage>
</organism>
<dbReference type="RefSeq" id="WP_203930063.1">
    <property type="nucleotide sequence ID" value="NZ_BOPH01000073.1"/>
</dbReference>
<feature type="compositionally biased region" description="Basic and acidic residues" evidence="1">
    <location>
        <begin position="319"/>
        <end position="329"/>
    </location>
</feature>
<feature type="region of interest" description="Disordered" evidence="1">
    <location>
        <begin position="282"/>
        <end position="329"/>
    </location>
</feature>
<feature type="compositionally biased region" description="Gly residues" evidence="1">
    <location>
        <begin position="140"/>
        <end position="160"/>
    </location>
</feature>
<feature type="region of interest" description="Disordered" evidence="1">
    <location>
        <begin position="80"/>
        <end position="226"/>
    </location>
</feature>
<proteinExistence type="predicted"/>
<dbReference type="Proteomes" id="UP000635606">
    <property type="component" value="Unassembled WGS sequence"/>
</dbReference>
<comment type="caution">
    <text evidence="2">The sequence shown here is derived from an EMBL/GenBank/DDBJ whole genome shotgun (WGS) entry which is preliminary data.</text>
</comment>
<feature type="compositionally biased region" description="Basic and acidic residues" evidence="1">
    <location>
        <begin position="184"/>
        <end position="195"/>
    </location>
</feature>
<evidence type="ECO:0000256" key="1">
    <source>
        <dbReference type="SAM" id="MobiDB-lite"/>
    </source>
</evidence>
<dbReference type="InterPro" id="IPR028974">
    <property type="entry name" value="TSP_type-3_rpt"/>
</dbReference>
<keyword evidence="3" id="KW-1185">Reference proteome</keyword>
<name>A0A8J3ZX88_9ACTN</name>
<dbReference type="GO" id="GO:0005509">
    <property type="term" value="F:calcium ion binding"/>
    <property type="evidence" value="ECO:0007669"/>
    <property type="project" value="InterPro"/>
</dbReference>
<dbReference type="NCBIfam" id="NF038399">
    <property type="entry name" value="NH_RiPP_Os17"/>
    <property type="match status" value="1"/>
</dbReference>
<evidence type="ECO:0000313" key="2">
    <source>
        <dbReference type="EMBL" id="GIJ70155.1"/>
    </source>
</evidence>
<accession>A0A8J3ZX88</accession>
<evidence type="ECO:0000313" key="3">
    <source>
        <dbReference type="Proteomes" id="UP000635606"/>
    </source>
</evidence>
<reference evidence="2" key="1">
    <citation type="submission" date="2021-01" db="EMBL/GenBank/DDBJ databases">
        <title>Whole genome shotgun sequence of Virgisporangium ochraceum NBRC 16418.</title>
        <authorList>
            <person name="Komaki H."/>
            <person name="Tamura T."/>
        </authorList>
    </citation>
    <scope>NUCLEOTIDE SEQUENCE</scope>
    <source>
        <strain evidence="2">NBRC 16418</strain>
    </source>
</reference>
<dbReference type="EMBL" id="BOPH01000073">
    <property type="protein sequence ID" value="GIJ70155.1"/>
    <property type="molecule type" value="Genomic_DNA"/>
</dbReference>
<dbReference type="AlphaFoldDB" id="A0A8J3ZX88"/>
<sequence>MTDFDAALERLISDPAFRDELATDPARALAGYRLSPDELDLLRSQVDTGAGDSQRQVETRTSKASLFGLLSPMGGFGGLGDATLNPADTGGQGGGAGGSFLTDHQDGSRSGASFGADDSRSGASFGAGESRSGASFGSADPGGQGSGGQGGGGQGGGGPVDSGASFGTDDGASQASFGDQPGSDEYRPRHGEGHGEGLGAVVSQAGDFMGDGGVEEEPRGTLYTSAAAQDYTTRVDANGDGRWDDFTATNREDGGVDLSVDRDGDGHAEFVGHDLDRDGLIDEATTDADGDGALDTQWVDTDGDGWLDERRQAPAYEAQRSEIRDPRAQ</sequence>
<dbReference type="SUPFAM" id="SSF103647">
    <property type="entry name" value="TSP type-3 repeat"/>
    <property type="match status" value="1"/>
</dbReference>
<gene>
    <name evidence="2" type="ORF">Voc01_050720</name>
</gene>